<dbReference type="InterPro" id="IPR019261">
    <property type="entry name" value="PARG_cat_microbial"/>
</dbReference>
<keyword evidence="4" id="KW-1185">Reference proteome</keyword>
<dbReference type="EMBL" id="JAQJAN010000003">
    <property type="protein sequence ID" value="KAJ5733906.1"/>
    <property type="molecule type" value="Genomic_DNA"/>
</dbReference>
<dbReference type="Gene3D" id="3.40.220.10">
    <property type="entry name" value="Leucine Aminopeptidase, subunit E, domain 1"/>
    <property type="match status" value="1"/>
</dbReference>
<organism evidence="3 4">
    <name type="scientific">Penicillium malachiteum</name>
    <dbReference type="NCBI Taxonomy" id="1324776"/>
    <lineage>
        <taxon>Eukaryota</taxon>
        <taxon>Fungi</taxon>
        <taxon>Dikarya</taxon>
        <taxon>Ascomycota</taxon>
        <taxon>Pezizomycotina</taxon>
        <taxon>Eurotiomycetes</taxon>
        <taxon>Eurotiomycetidae</taxon>
        <taxon>Eurotiales</taxon>
        <taxon>Aspergillaceae</taxon>
        <taxon>Penicillium</taxon>
    </lineage>
</organism>
<dbReference type="InterPro" id="IPR012664">
    <property type="entry name" value="CHP02452"/>
</dbReference>
<feature type="region of interest" description="Disordered" evidence="1">
    <location>
        <begin position="1"/>
        <end position="25"/>
    </location>
</feature>
<evidence type="ECO:0000256" key="1">
    <source>
        <dbReference type="SAM" id="MobiDB-lite"/>
    </source>
</evidence>
<dbReference type="AlphaFoldDB" id="A0AAD6HSB3"/>
<comment type="caution">
    <text evidence="3">The sequence shown here is derived from an EMBL/GenBank/DDBJ whole genome shotgun (WGS) entry which is preliminary data.</text>
</comment>
<reference evidence="3" key="1">
    <citation type="journal article" date="2023" name="IMA Fungus">
        <title>Comparative genomic study of the Penicillium genus elucidates a diverse pangenome and 15 lateral gene transfer events.</title>
        <authorList>
            <person name="Petersen C."/>
            <person name="Sorensen T."/>
            <person name="Nielsen M.R."/>
            <person name="Sondergaard T.E."/>
            <person name="Sorensen J.L."/>
            <person name="Fitzpatrick D.A."/>
            <person name="Frisvad J.C."/>
            <person name="Nielsen K.L."/>
        </authorList>
    </citation>
    <scope>NUCLEOTIDE SEQUENCE</scope>
    <source>
        <strain evidence="3">IBT 17514</strain>
    </source>
</reference>
<feature type="domain" description="Microbial-type PARG catalytic" evidence="2">
    <location>
        <begin position="43"/>
        <end position="154"/>
    </location>
</feature>
<dbReference type="Proteomes" id="UP001215712">
    <property type="component" value="Unassembled WGS sequence"/>
</dbReference>
<proteinExistence type="predicted"/>
<dbReference type="Pfam" id="PF10021">
    <property type="entry name" value="PARG_cat_microb"/>
    <property type="match status" value="1"/>
</dbReference>
<dbReference type="InterPro" id="IPR043472">
    <property type="entry name" value="Macro_dom-like"/>
</dbReference>
<accession>A0AAD6HSB3</accession>
<gene>
    <name evidence="3" type="ORF">N7493_002692</name>
</gene>
<evidence type="ECO:0000313" key="4">
    <source>
        <dbReference type="Proteomes" id="UP001215712"/>
    </source>
</evidence>
<dbReference type="NCBIfam" id="TIGR02452">
    <property type="entry name" value="TIGR02452 family protein"/>
    <property type="match status" value="1"/>
</dbReference>
<sequence>MTRFWSKFGPRRNDQNQESPMRHHRRDLARETQTLIPDIIAQTEASDESTLYRDMLPPIQPNLTTSSSSPRITVQNADSFTAAQVILKAHPTAKIGVLNMASEKHPGGGWLHGALAQEEALCLRSTLAATLNDSYYPLPEFGAIWSPKVAVFRNEVEKWCRIYPQDDIFIVGVVSLAALRCPRLSRDKKQFANPGDIRVTKDKLRQVLRVLAQNDVTYCVLGALGCGAFHNPPPEVARIYSEVLKETEWKGKFEEIVFAVLDTRNEGNFRIFDEALRA</sequence>
<dbReference type="SUPFAM" id="SSF52949">
    <property type="entry name" value="Macro domain-like"/>
    <property type="match status" value="1"/>
</dbReference>
<evidence type="ECO:0000259" key="2">
    <source>
        <dbReference type="Pfam" id="PF10021"/>
    </source>
</evidence>
<evidence type="ECO:0000313" key="3">
    <source>
        <dbReference type="EMBL" id="KAJ5733906.1"/>
    </source>
</evidence>
<name>A0AAD6HSB3_9EURO</name>
<dbReference type="PANTHER" id="PTHR35596">
    <property type="entry name" value="DUF2263 DOMAIN-CONTAINING PROTEIN"/>
    <property type="match status" value="1"/>
</dbReference>
<dbReference type="PANTHER" id="PTHR35596:SF1">
    <property type="entry name" value="MICROBIAL-TYPE PARG CATALYTIC DOMAIN-CONTAINING PROTEIN"/>
    <property type="match status" value="1"/>
</dbReference>
<protein>
    <recommendedName>
        <fullName evidence="2">Microbial-type PARG catalytic domain-containing protein</fullName>
    </recommendedName>
</protein>
<reference evidence="3" key="2">
    <citation type="submission" date="2023-01" db="EMBL/GenBank/DDBJ databases">
        <authorList>
            <person name="Petersen C."/>
        </authorList>
    </citation>
    <scope>NUCLEOTIDE SEQUENCE</scope>
    <source>
        <strain evidence="3">IBT 17514</strain>
    </source>
</reference>